<organism evidence="1 2">
    <name type="scientific">Acinetobacter johnsonii</name>
    <dbReference type="NCBI Taxonomy" id="40214"/>
    <lineage>
        <taxon>Bacteria</taxon>
        <taxon>Pseudomonadati</taxon>
        <taxon>Pseudomonadota</taxon>
        <taxon>Gammaproteobacteria</taxon>
        <taxon>Moraxellales</taxon>
        <taxon>Moraxellaceae</taxon>
        <taxon>Acinetobacter</taxon>
    </lineage>
</organism>
<dbReference type="Proteomes" id="UP001159915">
    <property type="component" value="Unassembled WGS sequence"/>
</dbReference>
<accession>A0AA42MQ92</accession>
<dbReference type="EMBL" id="JAOCBE010000001">
    <property type="protein sequence ID" value="MDH0967753.1"/>
    <property type="molecule type" value="Genomic_DNA"/>
</dbReference>
<sequence>MPSTQIHVRKKYSVDEEQAIIEAVHSTLSTVFALPQYDRNIRLVVHEPDHFACPLHLTQPASFTWIEIDCFVGRSIETKRKLYQQLIHHLAQLGIPKDHVSILIRESQLENWGIRGGKAASDVDLGFDVKI</sequence>
<protein>
    <submittedName>
        <fullName evidence="1">Tautomerase family protein</fullName>
    </submittedName>
</protein>
<evidence type="ECO:0000313" key="1">
    <source>
        <dbReference type="EMBL" id="MDH0967753.1"/>
    </source>
</evidence>
<gene>
    <name evidence="1" type="ORF">N5C10_00150</name>
</gene>
<name>A0AA42MQ92_ACIJO</name>
<dbReference type="SUPFAM" id="SSF55331">
    <property type="entry name" value="Tautomerase/MIF"/>
    <property type="match status" value="1"/>
</dbReference>
<proteinExistence type="predicted"/>
<dbReference type="AlphaFoldDB" id="A0AA42MQ92"/>
<evidence type="ECO:0000313" key="2">
    <source>
        <dbReference type="Proteomes" id="UP001159915"/>
    </source>
</evidence>
<dbReference type="PANTHER" id="PTHR38460">
    <property type="entry name" value="TAUTOMERASE YOLI-RELATED"/>
    <property type="match status" value="1"/>
</dbReference>
<dbReference type="InterPro" id="IPR014347">
    <property type="entry name" value="Tautomerase/MIF_sf"/>
</dbReference>
<dbReference type="PANTHER" id="PTHR38460:SF1">
    <property type="entry name" value="TAUTOMERASE YOLI-RELATED"/>
    <property type="match status" value="1"/>
</dbReference>
<dbReference type="Gene3D" id="3.30.429.10">
    <property type="entry name" value="Macrophage Migration Inhibitory Factor"/>
    <property type="match status" value="1"/>
</dbReference>
<dbReference type="InterPro" id="IPR037479">
    <property type="entry name" value="Tauto_MSAD"/>
</dbReference>
<comment type="caution">
    <text evidence="1">The sequence shown here is derived from an EMBL/GenBank/DDBJ whole genome shotgun (WGS) entry which is preliminary data.</text>
</comment>
<dbReference type="Pfam" id="PF14552">
    <property type="entry name" value="Tautomerase_2"/>
    <property type="match status" value="1"/>
</dbReference>
<reference evidence="1" key="1">
    <citation type="submission" date="2022-09" db="EMBL/GenBank/DDBJ databases">
        <title>Intensive care unit water sources are persistently colonized with multi-drug resistant bacteria and are the site of extensive horizontal gene transfer of antibiotic resistance genes.</title>
        <authorList>
            <person name="Diorio-Toth L."/>
        </authorList>
    </citation>
    <scope>NUCLEOTIDE SEQUENCE</scope>
    <source>
        <strain evidence="1">GD03920</strain>
    </source>
</reference>
<dbReference type="RefSeq" id="WP_125281748.1">
    <property type="nucleotide sequence ID" value="NZ_CP068187.1"/>
</dbReference>